<keyword evidence="8" id="KW-1185">Reference proteome</keyword>
<reference evidence="8" key="1">
    <citation type="submission" date="2014-03" db="EMBL/GenBank/DDBJ databases">
        <authorList>
            <person name="Aksoy S."/>
            <person name="Warren W."/>
            <person name="Wilson R.K."/>
        </authorList>
    </citation>
    <scope>NUCLEOTIDE SEQUENCE [LARGE SCALE GENOMIC DNA]</scope>
    <source>
        <strain evidence="8">IAEA</strain>
    </source>
</reference>
<sequence>MNQMSKPKKDVEMLTKEKKGKNRQKEQLDQTSNETETERKEKRPSPPVPTTTAQFYCHCKELTERQKYPFLKSIPLKQLTKVSGAAFDSEILNDVMRTLHDYYLPQKDPLTALTLLEISKNKQTSILSLLMSNDERKDNLAVKPNYRRMSAHESLGDNMDALKGCTSVLTIDPKNGEAKRSVERINERLRKTGN</sequence>
<feature type="domain" description="RNA-polymerase II-associated protein 3-like C-terminal" evidence="6">
    <location>
        <begin position="49"/>
        <end position="136"/>
    </location>
</feature>
<dbReference type="EnsemblMetazoa" id="GPAI022220-RA">
    <property type="protein sequence ID" value="GPAI022220-PA"/>
    <property type="gene ID" value="GPAI022220"/>
</dbReference>
<protein>
    <recommendedName>
        <fullName evidence="4">RNA polymerase II-associated protein 3</fullName>
    </recommendedName>
</protein>
<dbReference type="VEuPathDB" id="VectorBase:GPAI022220"/>
<evidence type="ECO:0000313" key="7">
    <source>
        <dbReference type="EnsemblMetazoa" id="GPAI022220-PA"/>
    </source>
</evidence>
<dbReference type="Proteomes" id="UP000092445">
    <property type="component" value="Unassembled WGS sequence"/>
</dbReference>
<dbReference type="InterPro" id="IPR025986">
    <property type="entry name" value="RPAP3-like_C"/>
</dbReference>
<dbReference type="AlphaFoldDB" id="A0A1A9ZQV7"/>
<dbReference type="PANTHER" id="PTHR46423:SF1">
    <property type="entry name" value="RNA POLYMERASE II-ASSOCIATED PROTEIN 3"/>
    <property type="match status" value="1"/>
</dbReference>
<evidence type="ECO:0000256" key="5">
    <source>
        <dbReference type="SAM" id="MobiDB-lite"/>
    </source>
</evidence>
<evidence type="ECO:0000256" key="2">
    <source>
        <dbReference type="ARBA" id="ARBA00022803"/>
    </source>
</evidence>
<accession>A0A1A9ZQV7</accession>
<keyword evidence="2" id="KW-0802">TPR repeat</keyword>
<comment type="similarity">
    <text evidence="3">Belongs to the RPAP3 family.</text>
</comment>
<evidence type="ECO:0000256" key="3">
    <source>
        <dbReference type="ARBA" id="ARBA00038275"/>
    </source>
</evidence>
<dbReference type="STRING" id="7398.A0A1A9ZQV7"/>
<keyword evidence="1" id="KW-0677">Repeat</keyword>
<dbReference type="Gene3D" id="1.25.40.10">
    <property type="entry name" value="Tetratricopeptide repeat domain"/>
    <property type="match status" value="1"/>
</dbReference>
<name>A0A1A9ZQV7_GLOPL</name>
<dbReference type="PANTHER" id="PTHR46423">
    <property type="entry name" value="RNA POLYMERASE II-ASSOCIATED PROTEIN 3"/>
    <property type="match status" value="1"/>
</dbReference>
<dbReference type="GO" id="GO:0101031">
    <property type="term" value="C:protein folding chaperone complex"/>
    <property type="evidence" value="ECO:0007669"/>
    <property type="project" value="TreeGrafter"/>
</dbReference>
<proteinExistence type="inferred from homology"/>
<dbReference type="InterPro" id="IPR011990">
    <property type="entry name" value="TPR-like_helical_dom_sf"/>
</dbReference>
<evidence type="ECO:0000256" key="1">
    <source>
        <dbReference type="ARBA" id="ARBA00022737"/>
    </source>
</evidence>
<evidence type="ECO:0000256" key="4">
    <source>
        <dbReference type="ARBA" id="ARBA00040133"/>
    </source>
</evidence>
<reference evidence="7" key="2">
    <citation type="submission" date="2020-05" db="UniProtKB">
        <authorList>
            <consortium name="EnsemblMetazoa"/>
        </authorList>
    </citation>
    <scope>IDENTIFICATION</scope>
    <source>
        <strain evidence="7">IAEA</strain>
    </source>
</reference>
<evidence type="ECO:0000313" key="8">
    <source>
        <dbReference type="Proteomes" id="UP000092445"/>
    </source>
</evidence>
<dbReference type="Pfam" id="PF13877">
    <property type="entry name" value="RPAP3_C"/>
    <property type="match status" value="1"/>
</dbReference>
<organism evidence="7 8">
    <name type="scientific">Glossina pallidipes</name>
    <name type="common">Tsetse fly</name>
    <dbReference type="NCBI Taxonomy" id="7398"/>
    <lineage>
        <taxon>Eukaryota</taxon>
        <taxon>Metazoa</taxon>
        <taxon>Ecdysozoa</taxon>
        <taxon>Arthropoda</taxon>
        <taxon>Hexapoda</taxon>
        <taxon>Insecta</taxon>
        <taxon>Pterygota</taxon>
        <taxon>Neoptera</taxon>
        <taxon>Endopterygota</taxon>
        <taxon>Diptera</taxon>
        <taxon>Brachycera</taxon>
        <taxon>Muscomorpha</taxon>
        <taxon>Hippoboscoidea</taxon>
        <taxon>Glossinidae</taxon>
        <taxon>Glossina</taxon>
    </lineage>
</organism>
<evidence type="ECO:0000259" key="6">
    <source>
        <dbReference type="Pfam" id="PF13877"/>
    </source>
</evidence>
<dbReference type="InterPro" id="IPR051966">
    <property type="entry name" value="RPAP3"/>
</dbReference>
<feature type="region of interest" description="Disordered" evidence="5">
    <location>
        <begin position="1"/>
        <end position="52"/>
    </location>
</feature>
<feature type="compositionally biased region" description="Basic and acidic residues" evidence="5">
    <location>
        <begin position="7"/>
        <end position="28"/>
    </location>
</feature>